<feature type="region of interest" description="Disordered" evidence="1">
    <location>
        <begin position="23"/>
        <end position="44"/>
    </location>
</feature>
<gene>
    <name evidence="2" type="ORF">BECKH772A_GA0070896_1000315</name>
    <name evidence="3" type="ORF">BECKH772B_GA0070898_1000315</name>
    <name evidence="4" type="ORF">BECKH772C_GA0070978_1000315</name>
</gene>
<dbReference type="EMBL" id="CAADFJ010000003">
    <property type="protein sequence ID" value="VFJ95734.1"/>
    <property type="molecule type" value="Genomic_DNA"/>
</dbReference>
<reference evidence="2" key="1">
    <citation type="submission" date="2019-02" db="EMBL/GenBank/DDBJ databases">
        <authorList>
            <person name="Gruber-Vodicka R. H."/>
            <person name="Seah K. B. B."/>
        </authorList>
    </citation>
    <scope>NUCLEOTIDE SEQUENCE</scope>
    <source>
        <strain evidence="4">BECK_SA2B12</strain>
        <strain evidence="2">BECK_SA2B15</strain>
        <strain evidence="3">BECK_SA2B20</strain>
    </source>
</reference>
<feature type="compositionally biased region" description="Basic and acidic residues" evidence="1">
    <location>
        <begin position="23"/>
        <end position="36"/>
    </location>
</feature>
<dbReference type="EMBL" id="CAADFG010000003">
    <property type="protein sequence ID" value="VFJ87421.1"/>
    <property type="molecule type" value="Genomic_DNA"/>
</dbReference>
<dbReference type="AlphaFoldDB" id="A0A450U6X1"/>
<evidence type="ECO:0008006" key="5">
    <source>
        <dbReference type="Google" id="ProtNLM"/>
    </source>
</evidence>
<accession>A0A450U6X1</accession>
<evidence type="ECO:0000313" key="2">
    <source>
        <dbReference type="EMBL" id="VFJ87421.1"/>
    </source>
</evidence>
<name>A0A450U6X1_9GAMM</name>
<evidence type="ECO:0000313" key="4">
    <source>
        <dbReference type="EMBL" id="VFJ95734.1"/>
    </source>
</evidence>
<organism evidence="2">
    <name type="scientific">Candidatus Kentrum eta</name>
    <dbReference type="NCBI Taxonomy" id="2126337"/>
    <lineage>
        <taxon>Bacteria</taxon>
        <taxon>Pseudomonadati</taxon>
        <taxon>Pseudomonadota</taxon>
        <taxon>Gammaproteobacteria</taxon>
        <taxon>Candidatus Kentrum</taxon>
    </lineage>
</organism>
<evidence type="ECO:0000256" key="1">
    <source>
        <dbReference type="SAM" id="MobiDB-lite"/>
    </source>
</evidence>
<proteinExistence type="predicted"/>
<protein>
    <recommendedName>
        <fullName evidence="5">Addiction module component</fullName>
    </recommendedName>
</protein>
<dbReference type="EMBL" id="CAADFI010000003">
    <property type="protein sequence ID" value="VFJ89005.1"/>
    <property type="molecule type" value="Genomic_DNA"/>
</dbReference>
<sequence length="81" mass="9077">MPIATPLETMTTTDKLRAMEEIRADPVRASETDKSESVPSPSRYADILRAREQRIAHGASRFPDIAKAKREARQAVRGQIE</sequence>
<evidence type="ECO:0000313" key="3">
    <source>
        <dbReference type="EMBL" id="VFJ89005.1"/>
    </source>
</evidence>